<dbReference type="SUPFAM" id="SSF50475">
    <property type="entry name" value="FMN-binding split barrel"/>
    <property type="match status" value="1"/>
</dbReference>
<reference evidence="1 2" key="1">
    <citation type="submission" date="2020-07" db="EMBL/GenBank/DDBJ databases">
        <title>The yeast mating-type switching endonuclease HO is a domesticated member of an unorthodox homing genetic element family.</title>
        <authorList>
            <person name="Coughlan A.Y."/>
            <person name="Lombardi L."/>
            <person name="Braun-Galleani S."/>
            <person name="Martos A.R."/>
            <person name="Galeote V."/>
            <person name="Bigey F."/>
            <person name="Dequin S."/>
            <person name="Byrne K.P."/>
            <person name="Wolfe K.H."/>
        </authorList>
    </citation>
    <scope>NUCLEOTIDE SEQUENCE [LARGE SCALE GENOMIC DNA]</scope>
    <source>
        <strain evidence="1 2">NRRL Y-6702</strain>
    </source>
</reference>
<dbReference type="PIRSF" id="PIRSF010372">
    <property type="entry name" value="PaiB"/>
    <property type="match status" value="1"/>
</dbReference>
<dbReference type="AlphaFoldDB" id="A0A7H9B8Q4"/>
<dbReference type="InterPro" id="IPR007396">
    <property type="entry name" value="TR_PAI2-type"/>
</dbReference>
<dbReference type="EMBL" id="CP058611">
    <property type="protein sequence ID" value="QLG74820.1"/>
    <property type="molecule type" value="Genomic_DNA"/>
</dbReference>
<keyword evidence="2" id="KW-1185">Reference proteome</keyword>
<name>A0A7H9B8Q4_ZYGMR</name>
<sequence length="238" mass="27406">MYIPQIMEVKEFEKQAEIIKQYPLGILFSYSPPKSALSNFLNGSQEVPRVDSEMCATHIPFYLKESTDGKHKLVAHLADGNSHIAMLKENSNCMVVFQSMNSYVTPSWYPLKKETHKFVPTWDFACVHVYGKADIIEDKKWLLSMLNDLTDQEENKRSPEFGKKWSVEETNHRFLESSMNRIVGLEIEVTDIQAKFKVHQSANPVNANGVLKGYETEAEPEKAKVMCRLLKENYPREL</sequence>
<dbReference type="Proteomes" id="UP000509704">
    <property type="component" value="Chromosome 8"/>
</dbReference>
<gene>
    <name evidence="1" type="ORF">HG535_0H01470</name>
</gene>
<evidence type="ECO:0000313" key="2">
    <source>
        <dbReference type="Proteomes" id="UP000509704"/>
    </source>
</evidence>
<dbReference type="Pfam" id="PF04299">
    <property type="entry name" value="FMN_bind_2"/>
    <property type="match status" value="1"/>
</dbReference>
<organism evidence="1 2">
    <name type="scientific">Zygotorulaspora mrakii</name>
    <name type="common">Zygosaccharomyces mrakii</name>
    <dbReference type="NCBI Taxonomy" id="42260"/>
    <lineage>
        <taxon>Eukaryota</taxon>
        <taxon>Fungi</taxon>
        <taxon>Dikarya</taxon>
        <taxon>Ascomycota</taxon>
        <taxon>Saccharomycotina</taxon>
        <taxon>Saccharomycetes</taxon>
        <taxon>Saccharomycetales</taxon>
        <taxon>Saccharomycetaceae</taxon>
        <taxon>Zygotorulaspora</taxon>
    </lineage>
</organism>
<accession>A0A7H9B8Q4</accession>
<dbReference type="GeneID" id="59238623"/>
<dbReference type="InterPro" id="IPR012349">
    <property type="entry name" value="Split_barrel_FMN-bd"/>
</dbReference>
<dbReference type="OrthoDB" id="2101473at2759"/>
<dbReference type="PANTHER" id="PTHR35802">
    <property type="entry name" value="PROTEASE SYNTHASE AND SPORULATION PROTEIN PAI 2"/>
    <property type="match status" value="1"/>
</dbReference>
<dbReference type="KEGG" id="zmk:HG535_0H01470"/>
<evidence type="ECO:0000313" key="1">
    <source>
        <dbReference type="EMBL" id="QLG74820.1"/>
    </source>
</evidence>
<evidence type="ECO:0008006" key="3">
    <source>
        <dbReference type="Google" id="ProtNLM"/>
    </source>
</evidence>
<proteinExistence type="predicted"/>
<protein>
    <recommendedName>
        <fullName evidence="3">Transcriptional regulator</fullName>
    </recommendedName>
</protein>
<dbReference type="Gene3D" id="2.30.110.10">
    <property type="entry name" value="Electron Transport, Fmn-binding Protein, Chain A"/>
    <property type="match status" value="1"/>
</dbReference>
<dbReference type="PANTHER" id="PTHR35802:SF1">
    <property type="entry name" value="PROTEASE SYNTHASE AND SPORULATION PROTEIN PAI 2"/>
    <property type="match status" value="1"/>
</dbReference>
<dbReference type="RefSeq" id="XP_037146545.1">
    <property type="nucleotide sequence ID" value="XM_037290650.1"/>
</dbReference>